<evidence type="ECO:0000259" key="3">
    <source>
        <dbReference type="SMART" id="SM00563"/>
    </source>
</evidence>
<accession>A0A417YVA0</accession>
<dbReference type="EMBL" id="QWEG01000005">
    <property type="protein sequence ID" value="RHW41233.1"/>
    <property type="molecule type" value="Genomic_DNA"/>
</dbReference>
<keyword evidence="1 4" id="KW-0808">Transferase</keyword>
<name>A0A417YVA0_9BACI</name>
<dbReference type="SMART" id="SM00563">
    <property type="entry name" value="PlsC"/>
    <property type="match status" value="1"/>
</dbReference>
<evidence type="ECO:0000256" key="1">
    <source>
        <dbReference type="ARBA" id="ARBA00022679"/>
    </source>
</evidence>
<dbReference type="GO" id="GO:0003841">
    <property type="term" value="F:1-acylglycerol-3-phosphate O-acyltransferase activity"/>
    <property type="evidence" value="ECO:0007669"/>
    <property type="project" value="TreeGrafter"/>
</dbReference>
<evidence type="ECO:0000256" key="2">
    <source>
        <dbReference type="ARBA" id="ARBA00023315"/>
    </source>
</evidence>
<gene>
    <name evidence="4" type="ORF">D1B31_09895</name>
</gene>
<dbReference type="Proteomes" id="UP000284416">
    <property type="component" value="Unassembled WGS sequence"/>
</dbReference>
<keyword evidence="5" id="KW-1185">Reference proteome</keyword>
<dbReference type="GO" id="GO:0006654">
    <property type="term" value="P:phosphatidic acid biosynthetic process"/>
    <property type="evidence" value="ECO:0007669"/>
    <property type="project" value="TreeGrafter"/>
</dbReference>
<sequence length="197" mass="21621">MTFYSFARFVANAALKPLYRYKVYGLENFPKEGGVLLCSNHINNLDPPVVGITSPRPVHFMAKEELFTVPVLKSIIRACNAFPVKRGMSDREALRKGLGVLKAGEVLGLFPEGTRSKTGEIGKGLAGAGFFALRSEAHVVPCAIIGPYKAFRKLTVIYGEPIDMDSLRKEKASPEVVTELIMSEIRKLIEKHKGVSA</sequence>
<protein>
    <submittedName>
        <fullName evidence="4">1-acyl-sn-glycerol-3-phosphate acyltransferase</fullName>
    </submittedName>
</protein>
<dbReference type="OrthoDB" id="9803035at2"/>
<organism evidence="4 5">
    <name type="scientific">Neobacillus notoginsengisoli</name>
    <dbReference type="NCBI Taxonomy" id="1578198"/>
    <lineage>
        <taxon>Bacteria</taxon>
        <taxon>Bacillati</taxon>
        <taxon>Bacillota</taxon>
        <taxon>Bacilli</taxon>
        <taxon>Bacillales</taxon>
        <taxon>Bacillaceae</taxon>
        <taxon>Neobacillus</taxon>
    </lineage>
</organism>
<dbReference type="AlphaFoldDB" id="A0A417YVA0"/>
<dbReference type="PANTHER" id="PTHR10434:SF11">
    <property type="entry name" value="1-ACYL-SN-GLYCEROL-3-PHOSPHATE ACYLTRANSFERASE"/>
    <property type="match status" value="1"/>
</dbReference>
<reference evidence="4 5" key="1">
    <citation type="journal article" date="2017" name="Int. J. Syst. Evol. Microbiol.">
        <title>Bacillus notoginsengisoli sp. nov., a novel bacterium isolated from the rhizosphere of Panax notoginseng.</title>
        <authorList>
            <person name="Zhang M.Y."/>
            <person name="Cheng J."/>
            <person name="Cai Y."/>
            <person name="Zhang T.Y."/>
            <person name="Wu Y.Y."/>
            <person name="Manikprabhu D."/>
            <person name="Li W.J."/>
            <person name="Zhang Y.X."/>
        </authorList>
    </citation>
    <scope>NUCLEOTIDE SEQUENCE [LARGE SCALE GENOMIC DNA]</scope>
    <source>
        <strain evidence="4 5">JCM 30743</strain>
    </source>
</reference>
<dbReference type="InterPro" id="IPR002123">
    <property type="entry name" value="Plipid/glycerol_acylTrfase"/>
</dbReference>
<feature type="domain" description="Phospholipid/glycerol acyltransferase" evidence="3">
    <location>
        <begin position="35"/>
        <end position="147"/>
    </location>
</feature>
<dbReference type="SUPFAM" id="SSF69593">
    <property type="entry name" value="Glycerol-3-phosphate (1)-acyltransferase"/>
    <property type="match status" value="1"/>
</dbReference>
<keyword evidence="2 4" id="KW-0012">Acyltransferase</keyword>
<dbReference type="CDD" id="cd07989">
    <property type="entry name" value="LPLAT_AGPAT-like"/>
    <property type="match status" value="1"/>
</dbReference>
<dbReference type="Pfam" id="PF01553">
    <property type="entry name" value="Acyltransferase"/>
    <property type="match status" value="1"/>
</dbReference>
<proteinExistence type="predicted"/>
<evidence type="ECO:0000313" key="5">
    <source>
        <dbReference type="Proteomes" id="UP000284416"/>
    </source>
</evidence>
<dbReference type="RefSeq" id="WP_118920607.1">
    <property type="nucleotide sequence ID" value="NZ_QWEG01000005.1"/>
</dbReference>
<comment type="caution">
    <text evidence="4">The sequence shown here is derived from an EMBL/GenBank/DDBJ whole genome shotgun (WGS) entry which is preliminary data.</text>
</comment>
<evidence type="ECO:0000313" key="4">
    <source>
        <dbReference type="EMBL" id="RHW41233.1"/>
    </source>
</evidence>
<dbReference type="PANTHER" id="PTHR10434">
    <property type="entry name" value="1-ACYL-SN-GLYCEROL-3-PHOSPHATE ACYLTRANSFERASE"/>
    <property type="match status" value="1"/>
</dbReference>